<organism evidence="1">
    <name type="scientific">Rhizophora mucronata</name>
    <name type="common">Asiatic mangrove</name>
    <dbReference type="NCBI Taxonomy" id="61149"/>
    <lineage>
        <taxon>Eukaryota</taxon>
        <taxon>Viridiplantae</taxon>
        <taxon>Streptophyta</taxon>
        <taxon>Embryophyta</taxon>
        <taxon>Tracheophyta</taxon>
        <taxon>Spermatophyta</taxon>
        <taxon>Magnoliopsida</taxon>
        <taxon>eudicotyledons</taxon>
        <taxon>Gunneridae</taxon>
        <taxon>Pentapetalae</taxon>
        <taxon>rosids</taxon>
        <taxon>fabids</taxon>
        <taxon>Malpighiales</taxon>
        <taxon>Rhizophoraceae</taxon>
        <taxon>Rhizophora</taxon>
    </lineage>
</organism>
<name>A0A2P2M677_RHIMU</name>
<proteinExistence type="predicted"/>
<accession>A0A2P2M677</accession>
<sequence>MLGKLRTNGHGRFIILPDLPSGDLPGLCYKKSRGLLCRSAESNDSERLIFESTRLFWSREGEKIEDCSCSAKRLDSVTVGEDFVENLDKFVETMDNMSNGAFLKGEGGELGSDWVELEWLKARGYYSMEAFVANKLEVALRLAWLNCCSGKKRGVKLKEKVAAPGVAANVFWRKKGCVDWWENLGAEMQRRILVIVLDS</sequence>
<reference evidence="1" key="1">
    <citation type="submission" date="2018-02" db="EMBL/GenBank/DDBJ databases">
        <title>Rhizophora mucronata_Transcriptome.</title>
        <authorList>
            <person name="Meera S.P."/>
            <person name="Sreeshan A."/>
            <person name="Augustine A."/>
        </authorList>
    </citation>
    <scope>NUCLEOTIDE SEQUENCE</scope>
    <source>
        <tissue evidence="1">Leaf</tissue>
    </source>
</reference>
<dbReference type="AlphaFoldDB" id="A0A2P2M677"/>
<protein>
    <submittedName>
        <fullName evidence="1">Uncharacterized protein MANES_05G049400</fullName>
    </submittedName>
</protein>
<dbReference type="EMBL" id="GGEC01045220">
    <property type="protein sequence ID" value="MBX25704.1"/>
    <property type="molecule type" value="Transcribed_RNA"/>
</dbReference>
<evidence type="ECO:0000313" key="1">
    <source>
        <dbReference type="EMBL" id="MBX25704.1"/>
    </source>
</evidence>